<proteinExistence type="predicted"/>
<dbReference type="GO" id="GO:0008168">
    <property type="term" value="F:methyltransferase activity"/>
    <property type="evidence" value="ECO:0007669"/>
    <property type="project" value="UniProtKB-KW"/>
</dbReference>
<protein>
    <submittedName>
        <fullName evidence="1">Putative O-methyltransferase</fullName>
    </submittedName>
</protein>
<reference evidence="1" key="1">
    <citation type="journal article" date="2014" name="ISME J.">
        <title>Ecophysiology of Thioploca ingrica as revealed by the complete genome sequence supplemented with proteomic evidence.</title>
        <authorList>
            <person name="Kojima H."/>
            <person name="Ogura Y."/>
            <person name="Yamamoto N."/>
            <person name="Togashi T."/>
            <person name="Mori H."/>
            <person name="Watanabe T."/>
            <person name="Nemoto F."/>
            <person name="Kurokawa K."/>
            <person name="Hayashi T."/>
            <person name="Fukui M."/>
        </authorList>
    </citation>
    <scope>NUCLEOTIDE SEQUENCE [LARGE SCALE GENOMIC DNA]</scope>
</reference>
<dbReference type="HOGENOM" id="CLU_101743_0_0_6"/>
<name>A0A090AN35_9GAMM</name>
<dbReference type="OrthoDB" id="823440at2"/>
<keyword evidence="1" id="KW-0489">Methyltransferase</keyword>
<dbReference type="SUPFAM" id="SSF53335">
    <property type="entry name" value="S-adenosyl-L-methionine-dependent methyltransferases"/>
    <property type="match status" value="1"/>
</dbReference>
<accession>A0A090AN35</accession>
<sequence>MKRLIDYPRVAARKTKRALFRSEDIYSLNSFQSLLINYPYLPMSIFALRPLGIALILNEIMINNRQSILEFGSGISTILIARLIKRNQLSTQVVSIEHDANWCRLIQAQLKSEEAPDSVQIIHAPLLPCDISWDNKLEWFNQQILKDYLKSLDDFDMIIIDGPPACNENLQFSRYPALPFVFEKLKPEFVVILDDANRYGERKIIAQWEKLYPLKFQVVGDNIAIAYQGKHYFSSPQPIDTRSW</sequence>
<dbReference type="InterPro" id="IPR029063">
    <property type="entry name" value="SAM-dependent_MTases_sf"/>
</dbReference>
<dbReference type="AlphaFoldDB" id="A0A090AN35"/>
<organism evidence="1 2">
    <name type="scientific">Thioploca ingrica</name>
    <dbReference type="NCBI Taxonomy" id="40754"/>
    <lineage>
        <taxon>Bacteria</taxon>
        <taxon>Pseudomonadati</taxon>
        <taxon>Pseudomonadota</taxon>
        <taxon>Gammaproteobacteria</taxon>
        <taxon>Thiotrichales</taxon>
        <taxon>Thiotrichaceae</taxon>
        <taxon>Thioploca</taxon>
    </lineage>
</organism>
<keyword evidence="2" id="KW-1185">Reference proteome</keyword>
<keyword evidence="1" id="KW-0808">Transferase</keyword>
<dbReference type="Gene3D" id="3.40.50.150">
    <property type="entry name" value="Vaccinia Virus protein VP39"/>
    <property type="match status" value="1"/>
</dbReference>
<dbReference type="KEGG" id="tig:THII_2448"/>
<evidence type="ECO:0000313" key="1">
    <source>
        <dbReference type="EMBL" id="BAP56745.1"/>
    </source>
</evidence>
<dbReference type="EMBL" id="AP014633">
    <property type="protein sequence ID" value="BAP56745.1"/>
    <property type="molecule type" value="Genomic_DNA"/>
</dbReference>
<dbReference type="Proteomes" id="UP000031623">
    <property type="component" value="Chromosome"/>
</dbReference>
<evidence type="ECO:0000313" key="2">
    <source>
        <dbReference type="Proteomes" id="UP000031623"/>
    </source>
</evidence>
<dbReference type="Pfam" id="PF13578">
    <property type="entry name" value="Methyltransf_24"/>
    <property type="match status" value="1"/>
</dbReference>
<gene>
    <name evidence="1" type="ORF">THII_2448</name>
</gene>
<dbReference type="GO" id="GO:0032259">
    <property type="term" value="P:methylation"/>
    <property type="evidence" value="ECO:0007669"/>
    <property type="project" value="UniProtKB-KW"/>
</dbReference>
<dbReference type="STRING" id="40754.THII_2448"/>